<dbReference type="PANTHER" id="PTHR31632">
    <property type="entry name" value="IRON TRANSPORTER FTH1"/>
    <property type="match status" value="1"/>
</dbReference>
<dbReference type="PANTHER" id="PTHR31632:SF2">
    <property type="entry name" value="PLASMA MEMBRANE IRON PERMEASE"/>
    <property type="match status" value="1"/>
</dbReference>
<keyword evidence="5 8" id="KW-1133">Transmembrane helix</keyword>
<dbReference type="InterPro" id="IPR004923">
    <property type="entry name" value="FTR1/Fip1/EfeU"/>
</dbReference>
<feature type="transmembrane region" description="Helical" evidence="8">
    <location>
        <begin position="184"/>
        <end position="210"/>
    </location>
</feature>
<evidence type="ECO:0000256" key="4">
    <source>
        <dbReference type="ARBA" id="ARBA00022692"/>
    </source>
</evidence>
<keyword evidence="3" id="KW-0406">Ion transport</keyword>
<keyword evidence="4 8" id="KW-0812">Transmembrane</keyword>
<evidence type="ECO:0000313" key="9">
    <source>
        <dbReference type="EMBL" id="CED82573.1"/>
    </source>
</evidence>
<dbReference type="AlphaFoldDB" id="A0A0F7SR98"/>
<dbReference type="GO" id="GO:0015093">
    <property type="term" value="F:ferrous iron transmembrane transporter activity"/>
    <property type="evidence" value="ECO:0007669"/>
    <property type="project" value="TreeGrafter"/>
</dbReference>
<feature type="transmembrane region" description="Helical" evidence="8">
    <location>
        <begin position="330"/>
        <end position="350"/>
    </location>
</feature>
<organism evidence="9">
    <name type="scientific">Phaffia rhodozyma</name>
    <name type="common">Yeast</name>
    <name type="synonym">Xanthophyllomyces dendrorhous</name>
    <dbReference type="NCBI Taxonomy" id="264483"/>
    <lineage>
        <taxon>Eukaryota</taxon>
        <taxon>Fungi</taxon>
        <taxon>Dikarya</taxon>
        <taxon>Basidiomycota</taxon>
        <taxon>Agaricomycotina</taxon>
        <taxon>Tremellomycetes</taxon>
        <taxon>Cystofilobasidiales</taxon>
        <taxon>Mrakiaceae</taxon>
        <taxon>Phaffia</taxon>
    </lineage>
</organism>
<reference evidence="9" key="1">
    <citation type="submission" date="2014-08" db="EMBL/GenBank/DDBJ databases">
        <authorList>
            <person name="Sharma Rahul"/>
            <person name="Thines Marco"/>
        </authorList>
    </citation>
    <scope>NUCLEOTIDE SEQUENCE</scope>
</reference>
<keyword evidence="3" id="KW-0813">Transport</keyword>
<feature type="transmembrane region" description="Helical" evidence="8">
    <location>
        <begin position="242"/>
        <end position="263"/>
    </location>
</feature>
<evidence type="ECO:0000256" key="3">
    <source>
        <dbReference type="ARBA" id="ARBA00022496"/>
    </source>
</evidence>
<feature type="transmembrane region" description="Helical" evidence="8">
    <location>
        <begin position="6"/>
        <end position="32"/>
    </location>
</feature>
<evidence type="ECO:0000256" key="1">
    <source>
        <dbReference type="ARBA" id="ARBA00004141"/>
    </source>
</evidence>
<dbReference type="EMBL" id="LN483124">
    <property type="protein sequence ID" value="CED82573.1"/>
    <property type="molecule type" value="Genomic_DNA"/>
</dbReference>
<keyword evidence="3" id="KW-0410">Iron transport</keyword>
<comment type="subcellular location">
    <subcellularLocation>
        <location evidence="1">Membrane</location>
        <topology evidence="1">Multi-pass membrane protein</topology>
    </subcellularLocation>
</comment>
<feature type="transmembrane region" description="Helical" evidence="8">
    <location>
        <begin position="99"/>
        <end position="123"/>
    </location>
</feature>
<accession>A0A0F7SR98</accession>
<keyword evidence="3" id="KW-0408">Iron</keyword>
<sequence length="428" mass="47711">MTQDIFSVPIFFIIFRETIEAGIVISVLLSFVEQLVYGSKFDAVDAADEERQVKGMIRRMRTQIWFGAFSGLFIALAIGAAFIAVWYTKVTDLWGQSEALWEGIFSIVASGVIMVMGIAFLRLDRARAKWRIKLQAAFNQQQYENVAVDSRPVTRWEAFVSIFRKSKSNDVEAGQNKQGRSAKWALFLLPFITVLREGLEAVVFVAGVSISQPAKATPLPVVIGLIAGLIVGFLIYRGGSAFALHTFLIISTCFLFCIGAGLFSKGVYFCEYYPWASKVGGDVAESGEGPGSYNVGGSNIVWHVNYGNPEINSNGGWMIFNAIFGWNNTATAATVSSYCCYWIAIMLILFQAKWKEGRFALFGYKSKSLREREARREQALYTSEKTSEHDSREKHSSEDDDSVPKTSPTNEDVQMFVPGFQQDSRRAI</sequence>
<keyword evidence="6 8" id="KW-0472">Membrane</keyword>
<evidence type="ECO:0000256" key="8">
    <source>
        <dbReference type="SAM" id="Phobius"/>
    </source>
</evidence>
<feature type="region of interest" description="Disordered" evidence="7">
    <location>
        <begin position="375"/>
        <end position="428"/>
    </location>
</feature>
<dbReference type="GO" id="GO:0033573">
    <property type="term" value="C:high-affinity iron permease complex"/>
    <property type="evidence" value="ECO:0007669"/>
    <property type="project" value="InterPro"/>
</dbReference>
<evidence type="ECO:0000256" key="5">
    <source>
        <dbReference type="ARBA" id="ARBA00022989"/>
    </source>
</evidence>
<comment type="similarity">
    <text evidence="2">Belongs to the oxidase-dependent Fe transporter (OFeT) (TC 9.A.10.1) family.</text>
</comment>
<feature type="transmembrane region" description="Helical" evidence="8">
    <location>
        <begin position="216"/>
        <end position="235"/>
    </location>
</feature>
<proteinExistence type="inferred from homology"/>
<feature type="compositionally biased region" description="Basic and acidic residues" evidence="7">
    <location>
        <begin position="385"/>
        <end position="397"/>
    </location>
</feature>
<evidence type="ECO:0000256" key="6">
    <source>
        <dbReference type="ARBA" id="ARBA00023136"/>
    </source>
</evidence>
<name>A0A0F7SR98_PHARH</name>
<evidence type="ECO:0000256" key="7">
    <source>
        <dbReference type="SAM" id="MobiDB-lite"/>
    </source>
</evidence>
<evidence type="ECO:0000256" key="2">
    <source>
        <dbReference type="ARBA" id="ARBA00008333"/>
    </source>
</evidence>
<feature type="transmembrane region" description="Helical" evidence="8">
    <location>
        <begin position="64"/>
        <end position="87"/>
    </location>
</feature>
<dbReference type="Pfam" id="PF03239">
    <property type="entry name" value="FTR1"/>
    <property type="match status" value="1"/>
</dbReference>
<protein>
    <submittedName>
        <fullName evidence="9">Iron permease FTR1</fullName>
    </submittedName>
</protein>